<dbReference type="Gene3D" id="3.30.1490.480">
    <property type="entry name" value="Endolytic murein transglycosylase"/>
    <property type="match status" value="2"/>
</dbReference>
<sequence>MKVLLKGFIGLLIIILIGGIGAKYYYEVNTKPVSTDNDIESVEVEIPSGSSTSKIASLLEENKLIRNTNVFRVVSKLKGTDGKLKAGFYNLNTGMSPGEILDELVEGGRSGKTIKFTIPEGYTIEEMADKLSKEEIINRETFINLTNNIDKFSEDYEFLNEIPEGNNMEGYLFPETYEVYADSSEEEIIRKMLDQFNSVYVEKLKGKKFKQGLNINQLITLASIVERESMVDEERSKVAEVFYNRLEIGMKLQSCATVQYILGERKPNLSIADTQIDSVYNTYLNTGLPPAPIATPGLEAIEATINPEEHDFLYFVLKDDGSSTHTFSTNYSDHLKAK</sequence>
<dbReference type="AlphaFoldDB" id="A0A942V541"/>
<feature type="transmembrane region" description="Helical" evidence="7">
    <location>
        <begin position="7"/>
        <end position="26"/>
    </location>
</feature>
<comment type="similarity">
    <text evidence="7">Belongs to the transglycosylase MltG family.</text>
</comment>
<reference evidence="8" key="1">
    <citation type="submission" date="2019-12" db="EMBL/GenBank/DDBJ databases">
        <title>Clostridiaceae gen. nov. sp. nov., isolated from sediment in Xinjiang, China.</title>
        <authorList>
            <person name="Zhang R."/>
        </authorList>
    </citation>
    <scope>NUCLEOTIDE SEQUENCE</scope>
    <source>
        <strain evidence="8">D2Q-11</strain>
    </source>
</reference>
<dbReference type="RefSeq" id="WP_203367930.1">
    <property type="nucleotide sequence ID" value="NZ_WSFT01000053.1"/>
</dbReference>
<comment type="caution">
    <text evidence="8">The sequence shown here is derived from an EMBL/GenBank/DDBJ whole genome shotgun (WGS) entry which is preliminary data.</text>
</comment>
<keyword evidence="4 7" id="KW-0472">Membrane</keyword>
<evidence type="ECO:0000256" key="6">
    <source>
        <dbReference type="ARBA" id="ARBA00023316"/>
    </source>
</evidence>
<dbReference type="GO" id="GO:0005886">
    <property type="term" value="C:plasma membrane"/>
    <property type="evidence" value="ECO:0007669"/>
    <property type="project" value="UniProtKB-SubCell"/>
</dbReference>
<evidence type="ECO:0000256" key="1">
    <source>
        <dbReference type="ARBA" id="ARBA00022475"/>
    </source>
</evidence>
<dbReference type="PANTHER" id="PTHR30518">
    <property type="entry name" value="ENDOLYTIC MUREIN TRANSGLYCOSYLASE"/>
    <property type="match status" value="1"/>
</dbReference>
<keyword evidence="1 7" id="KW-1003">Cell membrane</keyword>
<keyword evidence="5 7" id="KW-0456">Lyase</keyword>
<proteinExistence type="inferred from homology"/>
<dbReference type="Pfam" id="PF02618">
    <property type="entry name" value="YceG"/>
    <property type="match status" value="1"/>
</dbReference>
<keyword evidence="9" id="KW-1185">Reference proteome</keyword>
<dbReference type="Gene3D" id="3.30.160.60">
    <property type="entry name" value="Classic Zinc Finger"/>
    <property type="match status" value="1"/>
</dbReference>
<evidence type="ECO:0000256" key="7">
    <source>
        <dbReference type="HAMAP-Rule" id="MF_02065"/>
    </source>
</evidence>
<accession>A0A942V541</accession>
<evidence type="ECO:0000313" key="9">
    <source>
        <dbReference type="Proteomes" id="UP000724672"/>
    </source>
</evidence>
<name>A0A942V541_9FIRM</name>
<gene>
    <name evidence="7 8" type="primary">mltG</name>
    <name evidence="8" type="ORF">GOQ27_16260</name>
</gene>
<comment type="function">
    <text evidence="7">Functions as a peptidoglycan terminase that cleaves nascent peptidoglycan strands endolytically to terminate their elongation.</text>
</comment>
<dbReference type="InterPro" id="IPR003770">
    <property type="entry name" value="MLTG-like"/>
</dbReference>
<dbReference type="EC" id="4.2.2.29" evidence="7"/>
<evidence type="ECO:0000256" key="4">
    <source>
        <dbReference type="ARBA" id="ARBA00023136"/>
    </source>
</evidence>
<evidence type="ECO:0000256" key="2">
    <source>
        <dbReference type="ARBA" id="ARBA00022692"/>
    </source>
</evidence>
<dbReference type="CDD" id="cd08010">
    <property type="entry name" value="MltG_like"/>
    <property type="match status" value="1"/>
</dbReference>
<evidence type="ECO:0000313" key="8">
    <source>
        <dbReference type="EMBL" id="MBS4540032.1"/>
    </source>
</evidence>
<keyword evidence="6 7" id="KW-0961">Cell wall biogenesis/degradation</keyword>
<evidence type="ECO:0000256" key="5">
    <source>
        <dbReference type="ARBA" id="ARBA00023239"/>
    </source>
</evidence>
<dbReference type="HAMAP" id="MF_02065">
    <property type="entry name" value="MltG"/>
    <property type="match status" value="1"/>
</dbReference>
<dbReference type="GO" id="GO:0071555">
    <property type="term" value="P:cell wall organization"/>
    <property type="evidence" value="ECO:0007669"/>
    <property type="project" value="UniProtKB-KW"/>
</dbReference>
<dbReference type="Proteomes" id="UP000724672">
    <property type="component" value="Unassembled WGS sequence"/>
</dbReference>
<keyword evidence="2 7" id="KW-0812">Transmembrane</keyword>
<dbReference type="NCBIfam" id="TIGR00247">
    <property type="entry name" value="endolytic transglycosylase MltG"/>
    <property type="match status" value="1"/>
</dbReference>
<feature type="site" description="Important for catalytic activity" evidence="7">
    <location>
        <position position="228"/>
    </location>
</feature>
<dbReference type="PANTHER" id="PTHR30518:SF2">
    <property type="entry name" value="ENDOLYTIC MUREIN TRANSGLYCOSYLASE"/>
    <property type="match status" value="1"/>
</dbReference>
<dbReference type="GO" id="GO:0008932">
    <property type="term" value="F:lytic endotransglycosylase activity"/>
    <property type="evidence" value="ECO:0007669"/>
    <property type="project" value="UniProtKB-UniRule"/>
</dbReference>
<comment type="subcellular location">
    <subcellularLocation>
        <location evidence="7">Cell membrane</location>
        <topology evidence="7">Single-pass membrane protein</topology>
    </subcellularLocation>
</comment>
<evidence type="ECO:0000256" key="3">
    <source>
        <dbReference type="ARBA" id="ARBA00022989"/>
    </source>
</evidence>
<keyword evidence="3 7" id="KW-1133">Transmembrane helix</keyword>
<protein>
    <recommendedName>
        <fullName evidence="7">Endolytic murein transglycosylase</fullName>
        <ecNumber evidence="7">4.2.2.29</ecNumber>
    </recommendedName>
    <alternativeName>
        <fullName evidence="7">Peptidoglycan lytic transglycosylase</fullName>
    </alternativeName>
    <alternativeName>
        <fullName evidence="7">Peptidoglycan polymerization terminase</fullName>
    </alternativeName>
</protein>
<organism evidence="8 9">
    <name type="scientific">Anaeromonas frigoriresistens</name>
    <dbReference type="NCBI Taxonomy" id="2683708"/>
    <lineage>
        <taxon>Bacteria</taxon>
        <taxon>Bacillati</taxon>
        <taxon>Bacillota</taxon>
        <taxon>Tissierellia</taxon>
        <taxon>Tissierellales</taxon>
        <taxon>Thermohalobacteraceae</taxon>
        <taxon>Anaeromonas</taxon>
    </lineage>
</organism>
<comment type="catalytic activity">
    <reaction evidence="7">
        <text>a peptidoglycan chain = a peptidoglycan chain with N-acetyl-1,6-anhydromuramyl-[peptide] at the reducing end + a peptidoglycan chain with N-acetylglucosamine at the non-reducing end.</text>
        <dbReference type="EC" id="4.2.2.29"/>
    </reaction>
</comment>
<dbReference type="EMBL" id="WSFT01000053">
    <property type="protein sequence ID" value="MBS4540032.1"/>
    <property type="molecule type" value="Genomic_DNA"/>
</dbReference>
<dbReference type="GO" id="GO:0009252">
    <property type="term" value="P:peptidoglycan biosynthetic process"/>
    <property type="evidence" value="ECO:0007669"/>
    <property type="project" value="UniProtKB-UniRule"/>
</dbReference>